<dbReference type="EMBL" id="LQCI01000048">
    <property type="protein sequence ID" value="KZB80503.1"/>
    <property type="molecule type" value="Genomic_DNA"/>
</dbReference>
<reference evidence="8 10" key="2">
    <citation type="submission" date="2016-11" db="EMBL/GenBank/DDBJ databases">
        <title>Genome sequencing of Amycolatopsis regifaucium.</title>
        <authorList>
            <person name="Mayilraj S."/>
            <person name="Kaur N."/>
        </authorList>
    </citation>
    <scope>NUCLEOTIDE SEQUENCE [LARGE SCALE GENOMIC DNA]</scope>
    <source>
        <strain evidence="8 10">GY080</strain>
    </source>
</reference>
<keyword evidence="6" id="KW-0131">Cell cycle</keyword>
<organism evidence="7 9">
    <name type="scientific">Amycolatopsis regifaucium</name>
    <dbReference type="NCBI Taxonomy" id="546365"/>
    <lineage>
        <taxon>Bacteria</taxon>
        <taxon>Bacillati</taxon>
        <taxon>Actinomycetota</taxon>
        <taxon>Actinomycetes</taxon>
        <taxon>Pseudonocardiales</taxon>
        <taxon>Pseudonocardiaceae</taxon>
        <taxon>Amycolatopsis</taxon>
    </lineage>
</organism>
<comment type="subcellular location">
    <subcellularLocation>
        <location evidence="1">Cell septum</location>
    </subcellularLocation>
</comment>
<dbReference type="Proteomes" id="UP000186883">
    <property type="component" value="Unassembled WGS sequence"/>
</dbReference>
<keyword evidence="4" id="KW-0749">Sporulation</keyword>
<dbReference type="Proteomes" id="UP000076321">
    <property type="component" value="Unassembled WGS sequence"/>
</dbReference>
<sequence>MKLHLPALIDTQRFQVTAEYRRTEPFAVALTFPIEPQEARWVLGRELLDAALNTGTAGIGDVRITARGDLMVLALSTPDGSGSAIFRRDDLAAFLSLTYLIVPAGTESDAIDWAKAAKFFPEVSF</sequence>
<dbReference type="GO" id="GO:0030428">
    <property type="term" value="C:cell septum"/>
    <property type="evidence" value="ECO:0007669"/>
    <property type="project" value="UniProtKB-SubCell"/>
</dbReference>
<proteinExistence type="inferred from homology"/>
<evidence type="ECO:0000313" key="7">
    <source>
        <dbReference type="EMBL" id="KZB80503.1"/>
    </source>
</evidence>
<evidence type="ECO:0008006" key="11">
    <source>
        <dbReference type="Google" id="ProtNLM"/>
    </source>
</evidence>
<evidence type="ECO:0000256" key="3">
    <source>
        <dbReference type="ARBA" id="ARBA00022618"/>
    </source>
</evidence>
<keyword evidence="3" id="KW-0132">Cell division</keyword>
<dbReference type="InterPro" id="IPR006776">
    <property type="entry name" value="SsgB"/>
</dbReference>
<comment type="caution">
    <text evidence="7">The sequence shown here is derived from an EMBL/GenBank/DDBJ whole genome shotgun (WGS) entry which is preliminary data.</text>
</comment>
<keyword evidence="10" id="KW-1185">Reference proteome</keyword>
<dbReference type="RefSeq" id="WP_061990429.1">
    <property type="nucleotide sequence ID" value="NZ_FOPQ01000047.1"/>
</dbReference>
<evidence type="ECO:0000313" key="8">
    <source>
        <dbReference type="EMBL" id="OKA03046.1"/>
    </source>
</evidence>
<dbReference type="OrthoDB" id="3627836at2"/>
<comment type="similarity">
    <text evidence="2">Belongs to the SsgA family.</text>
</comment>
<dbReference type="GO" id="GO:0000917">
    <property type="term" value="P:division septum assembly"/>
    <property type="evidence" value="ECO:0007669"/>
    <property type="project" value="UniProtKB-KW"/>
</dbReference>
<dbReference type="EMBL" id="LOBU02000057">
    <property type="protein sequence ID" value="OKA03046.1"/>
    <property type="molecule type" value="Genomic_DNA"/>
</dbReference>
<evidence type="ECO:0000313" key="10">
    <source>
        <dbReference type="Proteomes" id="UP000186883"/>
    </source>
</evidence>
<dbReference type="InterPro" id="IPR038658">
    <property type="entry name" value="SsgB_sf"/>
</dbReference>
<evidence type="ECO:0000256" key="4">
    <source>
        <dbReference type="ARBA" id="ARBA00022969"/>
    </source>
</evidence>
<keyword evidence="5" id="KW-0717">Septation</keyword>
<evidence type="ECO:0000256" key="1">
    <source>
        <dbReference type="ARBA" id="ARBA00004431"/>
    </source>
</evidence>
<evidence type="ECO:0000256" key="5">
    <source>
        <dbReference type="ARBA" id="ARBA00023210"/>
    </source>
</evidence>
<dbReference type="GO" id="GO:0030435">
    <property type="term" value="P:sporulation resulting in formation of a cellular spore"/>
    <property type="evidence" value="ECO:0007669"/>
    <property type="project" value="UniProtKB-KW"/>
</dbReference>
<evidence type="ECO:0000256" key="2">
    <source>
        <dbReference type="ARBA" id="ARBA00009323"/>
    </source>
</evidence>
<evidence type="ECO:0000313" key="9">
    <source>
        <dbReference type="Proteomes" id="UP000076321"/>
    </source>
</evidence>
<gene>
    <name evidence="8" type="ORF">ATP06_0238230</name>
    <name evidence="7" type="ORF">AVL48_37930</name>
</gene>
<dbReference type="Pfam" id="PF04686">
    <property type="entry name" value="SsgA"/>
    <property type="match status" value="1"/>
</dbReference>
<accession>A0A154M7T3</accession>
<reference evidence="7 9" key="1">
    <citation type="submission" date="2015-12" db="EMBL/GenBank/DDBJ databases">
        <title>Amycolatopsis regifaucium genome sequencing and assembly.</title>
        <authorList>
            <person name="Mayilraj S."/>
        </authorList>
    </citation>
    <scope>NUCLEOTIDE SEQUENCE [LARGE SCALE GENOMIC DNA]</scope>
    <source>
        <strain evidence="7 9">GY080</strain>
    </source>
</reference>
<dbReference type="AlphaFoldDB" id="A0A154M7T3"/>
<dbReference type="Gene3D" id="2.30.31.20">
    <property type="entry name" value="Sporulation-specific cell division protein SsgB"/>
    <property type="match status" value="1"/>
</dbReference>
<protein>
    <recommendedName>
        <fullName evidence="11">Sporulation protein SsgA</fullName>
    </recommendedName>
</protein>
<name>A0A154M7T3_9PSEU</name>
<evidence type="ECO:0000256" key="6">
    <source>
        <dbReference type="ARBA" id="ARBA00023306"/>
    </source>
</evidence>